<sequence length="195" mass="20809">MMVRVLSVLPGLVGLVCAVILIASLLGYSTDESETEVPIVPCSDDEAMGCQVGMTGEDLSVPDAFMLLDIELKAEWEEPERSWLAVVDAAAAIDCPPNSNGLTTCTEEDLAEYIVTGGSDADGSLVFEVGPGDYRFITAGKDGSTLDSQTVTLITSVHLNDYFEIALAIVTLLLLAGAGEMAFPIRNLWNRFRDA</sequence>
<gene>
    <name evidence="2" type="ORF">METZ01_LOCUS31435</name>
</gene>
<dbReference type="AlphaFoldDB" id="A0A381QGW2"/>
<organism evidence="2">
    <name type="scientific">marine metagenome</name>
    <dbReference type="NCBI Taxonomy" id="408172"/>
    <lineage>
        <taxon>unclassified sequences</taxon>
        <taxon>metagenomes</taxon>
        <taxon>ecological metagenomes</taxon>
    </lineage>
</organism>
<keyword evidence="1" id="KW-1133">Transmembrane helix</keyword>
<accession>A0A381QGW2</accession>
<feature type="transmembrane region" description="Helical" evidence="1">
    <location>
        <begin position="162"/>
        <end position="183"/>
    </location>
</feature>
<protein>
    <submittedName>
        <fullName evidence="2">Uncharacterized protein</fullName>
    </submittedName>
</protein>
<evidence type="ECO:0000313" key="2">
    <source>
        <dbReference type="EMBL" id="SUZ78581.1"/>
    </source>
</evidence>
<proteinExistence type="predicted"/>
<evidence type="ECO:0000256" key="1">
    <source>
        <dbReference type="SAM" id="Phobius"/>
    </source>
</evidence>
<keyword evidence="1" id="KW-0472">Membrane</keyword>
<dbReference type="EMBL" id="UINC01001359">
    <property type="protein sequence ID" value="SUZ78581.1"/>
    <property type="molecule type" value="Genomic_DNA"/>
</dbReference>
<reference evidence="2" key="1">
    <citation type="submission" date="2018-05" db="EMBL/GenBank/DDBJ databases">
        <authorList>
            <person name="Lanie J.A."/>
            <person name="Ng W.-L."/>
            <person name="Kazmierczak K.M."/>
            <person name="Andrzejewski T.M."/>
            <person name="Davidsen T.M."/>
            <person name="Wayne K.J."/>
            <person name="Tettelin H."/>
            <person name="Glass J.I."/>
            <person name="Rusch D."/>
            <person name="Podicherti R."/>
            <person name="Tsui H.-C.T."/>
            <person name="Winkler M.E."/>
        </authorList>
    </citation>
    <scope>NUCLEOTIDE SEQUENCE</scope>
</reference>
<keyword evidence="1" id="KW-0812">Transmembrane</keyword>
<name>A0A381QGW2_9ZZZZ</name>